<dbReference type="Proteomes" id="UP000064525">
    <property type="component" value="Chromosome I"/>
</dbReference>
<dbReference type="AlphaFoldDB" id="A0A0S4PUK2"/>
<keyword evidence="4" id="KW-0342">GTP-binding</keyword>
<evidence type="ECO:0000259" key="7">
    <source>
        <dbReference type="Pfam" id="PF00350"/>
    </source>
</evidence>
<evidence type="ECO:0000256" key="5">
    <source>
        <dbReference type="ARBA" id="ARBA00023136"/>
    </source>
</evidence>
<dbReference type="EMBL" id="LN907858">
    <property type="protein sequence ID" value="CUU38898.1"/>
    <property type="molecule type" value="Genomic_DNA"/>
</dbReference>
<evidence type="ECO:0000256" key="1">
    <source>
        <dbReference type="ARBA" id="ARBA00004370"/>
    </source>
</evidence>
<keyword evidence="5" id="KW-0472">Membrane</keyword>
<evidence type="ECO:0000256" key="2">
    <source>
        <dbReference type="ARBA" id="ARBA00022741"/>
    </source>
</evidence>
<accession>A0A0S4PUK2</accession>
<keyword evidence="3" id="KW-0378">Hydrolase</keyword>
<dbReference type="GO" id="GO:0005525">
    <property type="term" value="F:GTP binding"/>
    <property type="evidence" value="ECO:0007669"/>
    <property type="project" value="UniProtKB-KW"/>
</dbReference>
<evidence type="ECO:0000313" key="9">
    <source>
        <dbReference type="Proteomes" id="UP000064525"/>
    </source>
</evidence>
<name>A0A0S4PUK2_9HELI</name>
<comment type="subcellular location">
    <subcellularLocation>
        <location evidence="1">Membrane</location>
    </subcellularLocation>
</comment>
<gene>
    <name evidence="8" type="ORF">BN2458_PEG0011</name>
</gene>
<dbReference type="PATRIC" id="fig|76936.10.peg.10"/>
<feature type="coiled-coil region" evidence="6">
    <location>
        <begin position="499"/>
        <end position="540"/>
    </location>
</feature>
<dbReference type="GO" id="GO:0003924">
    <property type="term" value="F:GTPase activity"/>
    <property type="evidence" value="ECO:0007669"/>
    <property type="project" value="InterPro"/>
</dbReference>
<dbReference type="InterPro" id="IPR027094">
    <property type="entry name" value="Mitofusin_fam"/>
</dbReference>
<sequence>MEKDMSILQQYFRNFHQLPPPNTRSSTPPINQSPQSLSIILCANERNLHIFSHCPSFMSALPESYLVLTPSQLLDSVLDMQAHIVSENPYIFDELMPYFARLNLASVIDDNEFSSLASLKSYVTSSAQSETKIQNTNLQTAREELYKIHSLLAPMLDKNTQLALSQITHKLENESLCIAITGVLNAGKSTFLNALLSQELLGSSNVPETANLTILRYGKEVSARVHFWSKEQWADLESSSTYDEQLRTFVTECKTHFGAELDSYITTPHSTRDIRADELSAYTSANHSSKMCNLIQKVELFTPLAFLQNNVEIVDTPGLDDPVTKREDITRDFLAHCDMLIHVMNASCALTQKDIDFILESLLEQNISRLLVVLTRIDLLSKEDLNASLEYTKKSLATQLKNANYKGDTAALLSRIDFFPLAGYAALLHRTNGDTSKVSISLEQSGIMQIESYLQKMLLGNESLKAQDMLYLAYKATHKIAQEYEEILSLQTSLLHASKDELEMIIAQERAHNDALLQELKSLESTLASLHNELKDFLHMLQSFSTNTLSKSATLVKDKVFNDIVYDYERGTKIESTNIQTMIELSLKDCFADIGREYRYRLSRKIAQLKSAIADTEEMKLPPIHFQLKTADIAPIMRSLLDELPHLIKSANRKNSLKIALENAFATLFNAFATLIESKNKEISALCLTHFDEISQTHKSHIESKIAQKEQSLQNALKQRDDSSHNTRKDELEAQFRVIKDITNALQSQLQHLQ</sequence>
<dbReference type="GO" id="GO:0016020">
    <property type="term" value="C:membrane"/>
    <property type="evidence" value="ECO:0007669"/>
    <property type="project" value="UniProtKB-SubCell"/>
</dbReference>
<keyword evidence="2" id="KW-0547">Nucleotide-binding</keyword>
<dbReference type="PANTHER" id="PTHR10465:SF0">
    <property type="entry name" value="SARCALUMENIN"/>
    <property type="match status" value="1"/>
</dbReference>
<dbReference type="CDD" id="cd09912">
    <property type="entry name" value="DLP_2"/>
    <property type="match status" value="1"/>
</dbReference>
<organism evidence="8 9">
    <name type="scientific">Helicobacter typhlonius</name>
    <dbReference type="NCBI Taxonomy" id="76936"/>
    <lineage>
        <taxon>Bacteria</taxon>
        <taxon>Pseudomonadati</taxon>
        <taxon>Campylobacterota</taxon>
        <taxon>Epsilonproteobacteria</taxon>
        <taxon>Campylobacterales</taxon>
        <taxon>Helicobacteraceae</taxon>
        <taxon>Helicobacter</taxon>
    </lineage>
</organism>
<proteinExistence type="predicted"/>
<reference evidence="9" key="1">
    <citation type="submission" date="2015-11" db="EMBL/GenBank/DDBJ databases">
        <authorList>
            <person name="Anvar S.Y."/>
        </authorList>
    </citation>
    <scope>NUCLEOTIDE SEQUENCE [LARGE SCALE GENOMIC DNA]</scope>
</reference>
<dbReference type="Gene3D" id="3.40.50.300">
    <property type="entry name" value="P-loop containing nucleotide triphosphate hydrolases"/>
    <property type="match status" value="1"/>
</dbReference>
<evidence type="ECO:0000256" key="6">
    <source>
        <dbReference type="SAM" id="Coils"/>
    </source>
</evidence>
<evidence type="ECO:0000313" key="8">
    <source>
        <dbReference type="EMBL" id="CUU38898.1"/>
    </source>
</evidence>
<dbReference type="InterPro" id="IPR045063">
    <property type="entry name" value="Dynamin_N"/>
</dbReference>
<dbReference type="PANTHER" id="PTHR10465">
    <property type="entry name" value="TRANSMEMBRANE GTPASE FZO1"/>
    <property type="match status" value="1"/>
</dbReference>
<evidence type="ECO:0000256" key="4">
    <source>
        <dbReference type="ARBA" id="ARBA00023134"/>
    </source>
</evidence>
<dbReference type="InterPro" id="IPR027417">
    <property type="entry name" value="P-loop_NTPase"/>
</dbReference>
<feature type="domain" description="Dynamin N-terminal" evidence="7">
    <location>
        <begin position="178"/>
        <end position="376"/>
    </location>
</feature>
<evidence type="ECO:0000256" key="3">
    <source>
        <dbReference type="ARBA" id="ARBA00022801"/>
    </source>
</evidence>
<dbReference type="Pfam" id="PF00350">
    <property type="entry name" value="Dynamin_N"/>
    <property type="match status" value="1"/>
</dbReference>
<protein>
    <recommendedName>
        <fullName evidence="7">Dynamin N-terminal domain-containing protein</fullName>
    </recommendedName>
</protein>
<keyword evidence="6" id="KW-0175">Coiled coil</keyword>
<dbReference type="SUPFAM" id="SSF52540">
    <property type="entry name" value="P-loop containing nucleoside triphosphate hydrolases"/>
    <property type="match status" value="1"/>
</dbReference>
<dbReference type="KEGG" id="hty:BN2458_PEG0011"/>